<reference evidence="1" key="1">
    <citation type="journal article" date="2023" name="Mol. Phylogenet. Evol.">
        <title>Genome-scale phylogeny and comparative genomics of the fungal order Sordariales.</title>
        <authorList>
            <person name="Hensen N."/>
            <person name="Bonometti L."/>
            <person name="Westerberg I."/>
            <person name="Brannstrom I.O."/>
            <person name="Guillou S."/>
            <person name="Cros-Aarteil S."/>
            <person name="Calhoun S."/>
            <person name="Haridas S."/>
            <person name="Kuo A."/>
            <person name="Mondo S."/>
            <person name="Pangilinan J."/>
            <person name="Riley R."/>
            <person name="LaButti K."/>
            <person name="Andreopoulos B."/>
            <person name="Lipzen A."/>
            <person name="Chen C."/>
            <person name="Yan M."/>
            <person name="Daum C."/>
            <person name="Ng V."/>
            <person name="Clum A."/>
            <person name="Steindorff A."/>
            <person name="Ohm R.A."/>
            <person name="Martin F."/>
            <person name="Silar P."/>
            <person name="Natvig D.O."/>
            <person name="Lalanne C."/>
            <person name="Gautier V."/>
            <person name="Ament-Velasquez S.L."/>
            <person name="Kruys A."/>
            <person name="Hutchinson M.I."/>
            <person name="Powell A.J."/>
            <person name="Barry K."/>
            <person name="Miller A.N."/>
            <person name="Grigoriev I.V."/>
            <person name="Debuchy R."/>
            <person name="Gladieux P."/>
            <person name="Hiltunen Thoren M."/>
            <person name="Johannesson H."/>
        </authorList>
    </citation>
    <scope>NUCLEOTIDE SEQUENCE</scope>
    <source>
        <strain evidence="1">PSN309</strain>
    </source>
</reference>
<dbReference type="InterPro" id="IPR052895">
    <property type="entry name" value="HetReg/Transcr_Mod"/>
</dbReference>
<dbReference type="EMBL" id="MU864608">
    <property type="protein sequence ID" value="KAK4182813.1"/>
    <property type="molecule type" value="Genomic_DNA"/>
</dbReference>
<dbReference type="AlphaFoldDB" id="A0AAN7AD53"/>
<reference evidence="1" key="2">
    <citation type="submission" date="2023-05" db="EMBL/GenBank/DDBJ databases">
        <authorList>
            <consortium name="Lawrence Berkeley National Laboratory"/>
            <person name="Steindorff A."/>
            <person name="Hensen N."/>
            <person name="Bonometti L."/>
            <person name="Westerberg I."/>
            <person name="Brannstrom I.O."/>
            <person name="Guillou S."/>
            <person name="Cros-Aarteil S."/>
            <person name="Calhoun S."/>
            <person name="Haridas S."/>
            <person name="Kuo A."/>
            <person name="Mondo S."/>
            <person name="Pangilinan J."/>
            <person name="Riley R."/>
            <person name="Labutti K."/>
            <person name="Andreopoulos B."/>
            <person name="Lipzen A."/>
            <person name="Chen C."/>
            <person name="Yanf M."/>
            <person name="Daum C."/>
            <person name="Ng V."/>
            <person name="Clum A."/>
            <person name="Ohm R."/>
            <person name="Martin F."/>
            <person name="Silar P."/>
            <person name="Natvig D."/>
            <person name="Lalanne C."/>
            <person name="Gautier V."/>
            <person name="Ament-Velasquez S.L."/>
            <person name="Kruys A."/>
            <person name="Hutchinson M.I."/>
            <person name="Powell A.J."/>
            <person name="Barry K."/>
            <person name="Miller A.N."/>
            <person name="Grigoriev I.V."/>
            <person name="Debuchy R."/>
            <person name="Gladieux P."/>
            <person name="Thoren M.H."/>
            <person name="Johannesson H."/>
        </authorList>
    </citation>
    <scope>NUCLEOTIDE SEQUENCE</scope>
    <source>
        <strain evidence="1">PSN309</strain>
    </source>
</reference>
<proteinExistence type="predicted"/>
<dbReference type="PANTHER" id="PTHR24148:SF64">
    <property type="entry name" value="HETEROKARYON INCOMPATIBILITY DOMAIN-CONTAINING PROTEIN"/>
    <property type="match status" value="1"/>
</dbReference>
<evidence type="ECO:0000313" key="2">
    <source>
        <dbReference type="Proteomes" id="UP001302126"/>
    </source>
</evidence>
<gene>
    <name evidence="1" type="ORF">QBC35DRAFT_140561</name>
</gene>
<organism evidence="1 2">
    <name type="scientific">Podospora australis</name>
    <dbReference type="NCBI Taxonomy" id="1536484"/>
    <lineage>
        <taxon>Eukaryota</taxon>
        <taxon>Fungi</taxon>
        <taxon>Dikarya</taxon>
        <taxon>Ascomycota</taxon>
        <taxon>Pezizomycotina</taxon>
        <taxon>Sordariomycetes</taxon>
        <taxon>Sordariomycetidae</taxon>
        <taxon>Sordariales</taxon>
        <taxon>Podosporaceae</taxon>
        <taxon>Podospora</taxon>
    </lineage>
</organism>
<keyword evidence="2" id="KW-1185">Reference proteome</keyword>
<protein>
    <submittedName>
        <fullName evidence="1">Uncharacterized protein</fullName>
    </submittedName>
</protein>
<sequence length="186" mass="20654">MSQIIFPHSKPTSFGEQRTLHLEYIAAYRFMWESEGALKARYREFEVENLFGSILSLGEVDSFLDTKLASQLISAVEGGPITVTSTEIRRCGFNPWKISRRRLAVTDNGYAGLVPDVTVAGDVVVILDGVATPFLLRKCPTLDKEDSGFVDGIEAYQLVGDAYIEGIMHGEALEGDDVEWKDIYIV</sequence>
<dbReference type="PANTHER" id="PTHR24148">
    <property type="entry name" value="ANKYRIN REPEAT DOMAIN-CONTAINING PROTEIN 39 HOMOLOG-RELATED"/>
    <property type="match status" value="1"/>
</dbReference>
<name>A0AAN7AD53_9PEZI</name>
<dbReference type="Proteomes" id="UP001302126">
    <property type="component" value="Unassembled WGS sequence"/>
</dbReference>
<evidence type="ECO:0000313" key="1">
    <source>
        <dbReference type="EMBL" id="KAK4182813.1"/>
    </source>
</evidence>
<accession>A0AAN7AD53</accession>
<comment type="caution">
    <text evidence="1">The sequence shown here is derived from an EMBL/GenBank/DDBJ whole genome shotgun (WGS) entry which is preliminary data.</text>
</comment>
<dbReference type="Pfam" id="PF26639">
    <property type="entry name" value="Het-6_barrel"/>
    <property type="match status" value="1"/>
</dbReference>